<dbReference type="GO" id="GO:0016491">
    <property type="term" value="F:oxidoreductase activity"/>
    <property type="evidence" value="ECO:0007669"/>
    <property type="project" value="UniProtKB-KW"/>
</dbReference>
<comment type="similarity">
    <text evidence="1">Belongs to the short-chain dehydrogenases/reductases (SDR) family.</text>
</comment>
<comment type="caution">
    <text evidence="3">The sequence shown here is derived from an EMBL/GenBank/DDBJ whole genome shotgun (WGS) entry which is preliminary data.</text>
</comment>
<dbReference type="SUPFAM" id="SSF51735">
    <property type="entry name" value="NAD(P)-binding Rossmann-fold domains"/>
    <property type="match status" value="1"/>
</dbReference>
<reference evidence="3" key="1">
    <citation type="submission" date="2020-05" db="EMBL/GenBank/DDBJ databases">
        <title>Sulfur intermediates as new biogeochemical hubs in an aquatic model microbial ecosystem.</title>
        <authorList>
            <person name="Vigneron A."/>
        </authorList>
    </citation>
    <scope>NUCLEOTIDE SEQUENCE</scope>
    <source>
        <strain evidence="3">Bin.250</strain>
    </source>
</reference>
<evidence type="ECO:0000256" key="2">
    <source>
        <dbReference type="ARBA" id="ARBA00023002"/>
    </source>
</evidence>
<proteinExistence type="inferred from homology"/>
<sequence>LGTVGSTRPNKTSPQYYAAKGALANMTVSLAQELSATGITVNLVSPGLIRTAEVEETYLARARKAGWGDTFDAAETMIVKHFAPNPVGRIATRQEVADIVVFLCSQNASFVNGQNIRVDGGALGIV</sequence>
<keyword evidence="2" id="KW-0560">Oxidoreductase</keyword>
<evidence type="ECO:0000313" key="3">
    <source>
        <dbReference type="EMBL" id="NQV63814.1"/>
    </source>
</evidence>
<dbReference type="PRINTS" id="PR00081">
    <property type="entry name" value="GDHRDH"/>
</dbReference>
<dbReference type="Proteomes" id="UP000754644">
    <property type="component" value="Unassembled WGS sequence"/>
</dbReference>
<dbReference type="Gene3D" id="3.40.50.720">
    <property type="entry name" value="NAD(P)-binding Rossmann-like Domain"/>
    <property type="match status" value="1"/>
</dbReference>
<dbReference type="PANTHER" id="PTHR24321">
    <property type="entry name" value="DEHYDROGENASES, SHORT CHAIN"/>
    <property type="match status" value="1"/>
</dbReference>
<name>A0A972VT74_9GAMM</name>
<accession>A0A972VT74</accession>
<gene>
    <name evidence="3" type="ORF">HQ497_00490</name>
</gene>
<dbReference type="Pfam" id="PF13561">
    <property type="entry name" value="adh_short_C2"/>
    <property type="match status" value="1"/>
</dbReference>
<dbReference type="PANTHER" id="PTHR24321:SF8">
    <property type="entry name" value="ESTRADIOL 17-BETA-DEHYDROGENASE 8-RELATED"/>
    <property type="match status" value="1"/>
</dbReference>
<dbReference type="InterPro" id="IPR036291">
    <property type="entry name" value="NAD(P)-bd_dom_sf"/>
</dbReference>
<dbReference type="InterPro" id="IPR002347">
    <property type="entry name" value="SDR_fam"/>
</dbReference>
<dbReference type="AlphaFoldDB" id="A0A972VT74"/>
<evidence type="ECO:0000313" key="4">
    <source>
        <dbReference type="Proteomes" id="UP000754644"/>
    </source>
</evidence>
<evidence type="ECO:0000256" key="1">
    <source>
        <dbReference type="ARBA" id="ARBA00006484"/>
    </source>
</evidence>
<dbReference type="EMBL" id="JABMOJ010000018">
    <property type="protein sequence ID" value="NQV63814.1"/>
    <property type="molecule type" value="Genomic_DNA"/>
</dbReference>
<protein>
    <submittedName>
        <fullName evidence="3">SDR family oxidoreductase</fullName>
    </submittedName>
</protein>
<organism evidence="3 4">
    <name type="scientific">SAR86 cluster bacterium</name>
    <dbReference type="NCBI Taxonomy" id="2030880"/>
    <lineage>
        <taxon>Bacteria</taxon>
        <taxon>Pseudomonadati</taxon>
        <taxon>Pseudomonadota</taxon>
        <taxon>Gammaproteobacteria</taxon>
        <taxon>SAR86 cluster</taxon>
    </lineage>
</organism>
<feature type="non-terminal residue" evidence="3">
    <location>
        <position position="1"/>
    </location>
</feature>